<dbReference type="Proteomes" id="UP001516464">
    <property type="component" value="Unassembled WGS sequence"/>
</dbReference>
<sequence length="620" mass="74150">MLIFQVSIYIIRLISTKNSITKTDDIVTLNNKIQNYDDNIDFLLNEIIQKSFLQKITNSYFHPIEYSYPIGFDHMYHIQARKFTDNDSLWIKTLYKLISLDKSFFSKNKDNIIYYFGYDFFILTMSTDIEFLKEFNNILINIVSNMIYTENIININFYQFSPISNHKVYDIITNQLVQNISNVTQEERNKITLFKENSLKIPIKKILMYFKTMASVSKYIINDKHKLTKEFFLSRYTLHPIDTNVEIVSDIFFSWYYIFSVLTNDSALKMHDRVNKEKFTKYIIMLFNRINDTETTNANMYVVYFALILHDMRSISKLFNCDHLNMIKNKDTILYNILLKNTSDLSDCKYQIVEFLFNEVTENNAFYKISEIITIIIYYNNNNNDMRIQFLKFINKTEREFFEYFTKKVFENSNWLVADQFKILNIIKDCDLIISIIFLNSIYNICKYNLILKNLSNNIETINTFSWVIKIMFSNWGYMLKSPIINFNEFIIKHNKIDIQYTEWDVILTELDVEKDIIAKGNNVSVEGIYKHMFSQLFIKNMARLIESITSIQKYDMTENMKYLKFYINLFLLNCSKDEQLIDLSKITNSEWLKTYLNSENNLFSELNDTIYEKLKQTSN</sequence>
<evidence type="ECO:0008006" key="3">
    <source>
        <dbReference type="Google" id="ProtNLM"/>
    </source>
</evidence>
<accession>A0ABQ7HW83</accession>
<evidence type="ECO:0000313" key="1">
    <source>
        <dbReference type="EMBL" id="KAF7682415.1"/>
    </source>
</evidence>
<evidence type="ECO:0000313" key="2">
    <source>
        <dbReference type="Proteomes" id="UP001516464"/>
    </source>
</evidence>
<organism evidence="1 2">
    <name type="scientific">Astathelohania contejeani</name>
    <dbReference type="NCBI Taxonomy" id="164912"/>
    <lineage>
        <taxon>Eukaryota</taxon>
        <taxon>Fungi</taxon>
        <taxon>Fungi incertae sedis</taxon>
        <taxon>Microsporidia</taxon>
        <taxon>Astathelohaniidae</taxon>
        <taxon>Astathelohania</taxon>
    </lineage>
</organism>
<protein>
    <recommendedName>
        <fullName evidence="3">FPL domain-containing protein</fullName>
    </recommendedName>
</protein>
<proteinExistence type="predicted"/>
<reference evidence="1 2" key="1">
    <citation type="submission" date="2019-01" db="EMBL/GenBank/DDBJ databases">
        <title>Genomes sequencing and comparative genomics of infectious freshwater microsporidia, Cucumispora dikerogammari and Thelohania contejeani.</title>
        <authorList>
            <person name="Cormier A."/>
            <person name="Giraud I."/>
            <person name="Wattier R."/>
            <person name="Teixeira M."/>
            <person name="Grandjean F."/>
            <person name="Rigaud T."/>
            <person name="Cordaux R."/>
        </authorList>
    </citation>
    <scope>NUCLEOTIDE SEQUENCE [LARGE SCALE GENOMIC DNA]</scope>
    <source>
        <strain evidence="1">T1</strain>
        <tissue evidence="1">Spores</tissue>
    </source>
</reference>
<gene>
    <name evidence="1" type="ORF">TCON_2357</name>
</gene>
<comment type="caution">
    <text evidence="1">The sequence shown here is derived from an EMBL/GenBank/DDBJ whole genome shotgun (WGS) entry which is preliminary data.</text>
</comment>
<name>A0ABQ7HW83_9MICR</name>
<dbReference type="EMBL" id="SBIQ01000271">
    <property type="protein sequence ID" value="KAF7682415.1"/>
    <property type="molecule type" value="Genomic_DNA"/>
</dbReference>
<keyword evidence="2" id="KW-1185">Reference proteome</keyword>